<feature type="domain" description="Nudix hydrolase" evidence="1">
    <location>
        <begin position="1"/>
        <end position="138"/>
    </location>
</feature>
<dbReference type="Proteomes" id="UP000250443">
    <property type="component" value="Unassembled WGS sequence"/>
</dbReference>
<dbReference type="Gene3D" id="3.90.79.10">
    <property type="entry name" value="Nucleoside Triphosphate Pyrophosphohydrolase"/>
    <property type="match status" value="1"/>
</dbReference>
<reference evidence="2 5" key="2">
    <citation type="submission" date="2020-10" db="EMBL/GenBank/DDBJ databases">
        <title>Genome sequences of Pseudomonas isolates.</title>
        <authorList>
            <person name="Wessels L."/>
            <person name="Reich F."/>
            <person name="Hammerl J."/>
        </authorList>
    </citation>
    <scope>NUCLEOTIDE SEQUENCE [LARGE SCALE GENOMIC DNA]</scope>
    <source>
        <strain evidence="2 5">20-MO00624-0</strain>
    </source>
</reference>
<dbReference type="PROSITE" id="PS51462">
    <property type="entry name" value="NUDIX"/>
    <property type="match status" value="1"/>
</dbReference>
<dbReference type="InterPro" id="IPR015797">
    <property type="entry name" value="NUDIX_hydrolase-like_dom_sf"/>
</dbReference>
<accession>A0A2X2ENB8</accession>
<dbReference type="Pfam" id="PF00293">
    <property type="entry name" value="NUDIX"/>
    <property type="match status" value="1"/>
</dbReference>
<dbReference type="EMBL" id="UAUF01000013">
    <property type="protein sequence ID" value="SPZ09789.1"/>
    <property type="molecule type" value="Genomic_DNA"/>
</dbReference>
<proteinExistence type="predicted"/>
<keyword evidence="2" id="KW-0378">Hydrolase</keyword>
<sequence>MNDFSGAKLALLCGDQLLTYKRDEKDSIPFPGCWDFAGGGREGNESPVECALRELDEEFSLQLTKDRIIWERRYRSYTRKPLDAYFFVGELTAEEIESIRFGDEGQYWQMMPIAEFLSLPDAVPYLQTRLRDYLEQIS</sequence>
<dbReference type="AlphaFoldDB" id="A0A2X2ENB8"/>
<dbReference type="SUPFAM" id="SSF55811">
    <property type="entry name" value="Nudix"/>
    <property type="match status" value="1"/>
</dbReference>
<dbReference type="GO" id="GO:0016787">
    <property type="term" value="F:hydrolase activity"/>
    <property type="evidence" value="ECO:0007669"/>
    <property type="project" value="UniProtKB-KW"/>
</dbReference>
<evidence type="ECO:0000313" key="2">
    <source>
        <dbReference type="EMBL" id="MBF8639144.1"/>
    </source>
</evidence>
<dbReference type="InterPro" id="IPR000086">
    <property type="entry name" value="NUDIX_hydrolase_dom"/>
</dbReference>
<evidence type="ECO:0000313" key="3">
    <source>
        <dbReference type="EMBL" id="SPZ09789.1"/>
    </source>
</evidence>
<dbReference type="CDD" id="cd04682">
    <property type="entry name" value="NUDIX_Hydrolase"/>
    <property type="match status" value="1"/>
</dbReference>
<dbReference type="RefSeq" id="WP_010797561.1">
    <property type="nucleotide sequence ID" value="NZ_CP069262.1"/>
</dbReference>
<dbReference type="EMBL" id="JADMCD010000001">
    <property type="protein sequence ID" value="MBF8639144.1"/>
    <property type="molecule type" value="Genomic_DNA"/>
</dbReference>
<evidence type="ECO:0000259" key="1">
    <source>
        <dbReference type="PROSITE" id="PS51462"/>
    </source>
</evidence>
<keyword evidence="5" id="KW-1185">Reference proteome</keyword>
<dbReference type="Proteomes" id="UP000626180">
    <property type="component" value="Unassembled WGS sequence"/>
</dbReference>
<protein>
    <submittedName>
        <fullName evidence="2">NUDIX hydrolase</fullName>
    </submittedName>
    <submittedName>
        <fullName evidence="3">Putative 7,8-dihydro-8-oxoguanine-triphosphatase</fullName>
    </submittedName>
</protein>
<gene>
    <name evidence="2" type="ORF">IRZ65_00420</name>
    <name evidence="3" type="ORF">NCTC11842_03372</name>
</gene>
<reference evidence="3 4" key="1">
    <citation type="submission" date="2018-06" db="EMBL/GenBank/DDBJ databases">
        <authorList>
            <consortium name="Pathogen Informatics"/>
            <person name="Doyle S."/>
        </authorList>
    </citation>
    <scope>NUCLEOTIDE SEQUENCE [LARGE SCALE GENOMIC DNA]</scope>
    <source>
        <strain evidence="3 4">NCTC11842</strain>
    </source>
</reference>
<name>A0A2X2ENB8_PSELU</name>
<evidence type="ECO:0000313" key="4">
    <source>
        <dbReference type="Proteomes" id="UP000250443"/>
    </source>
</evidence>
<evidence type="ECO:0000313" key="5">
    <source>
        <dbReference type="Proteomes" id="UP000626180"/>
    </source>
</evidence>
<organism evidence="3 4">
    <name type="scientific">Pseudomonas luteola</name>
    <dbReference type="NCBI Taxonomy" id="47886"/>
    <lineage>
        <taxon>Bacteria</taxon>
        <taxon>Pseudomonadati</taxon>
        <taxon>Pseudomonadota</taxon>
        <taxon>Gammaproteobacteria</taxon>
        <taxon>Pseudomonadales</taxon>
        <taxon>Pseudomonadaceae</taxon>
        <taxon>Pseudomonas</taxon>
    </lineage>
</organism>